<dbReference type="SMART" id="SM00260">
    <property type="entry name" value="CheW"/>
    <property type="match status" value="1"/>
</dbReference>
<dbReference type="EMBL" id="QRDW01000005">
    <property type="protein sequence ID" value="RED49698.1"/>
    <property type="molecule type" value="Genomic_DNA"/>
</dbReference>
<dbReference type="GO" id="GO:0020037">
    <property type="term" value="F:heme binding"/>
    <property type="evidence" value="ECO:0007669"/>
    <property type="project" value="InterPro"/>
</dbReference>
<dbReference type="InterPro" id="IPR039315">
    <property type="entry name" value="CheW"/>
</dbReference>
<proteinExistence type="predicted"/>
<evidence type="ECO:0000313" key="3">
    <source>
        <dbReference type="EMBL" id="RED49698.1"/>
    </source>
</evidence>
<dbReference type="AlphaFoldDB" id="A0A3D9HJQ4"/>
<feature type="compositionally biased region" description="Acidic residues" evidence="1">
    <location>
        <begin position="182"/>
        <end position="193"/>
    </location>
</feature>
<dbReference type="PANTHER" id="PTHR22617">
    <property type="entry name" value="CHEMOTAXIS SENSOR HISTIDINE KINASE-RELATED"/>
    <property type="match status" value="1"/>
</dbReference>
<gene>
    <name evidence="3" type="ORF">DFP90_10569</name>
</gene>
<feature type="region of interest" description="Disordered" evidence="1">
    <location>
        <begin position="177"/>
        <end position="253"/>
    </location>
</feature>
<dbReference type="PANTHER" id="PTHR22617:SF23">
    <property type="entry name" value="CHEMOTAXIS PROTEIN CHEW"/>
    <property type="match status" value="1"/>
</dbReference>
<dbReference type="InterPro" id="IPR002545">
    <property type="entry name" value="CheW-lke_dom"/>
</dbReference>
<dbReference type="PROSITE" id="PS50851">
    <property type="entry name" value="CHEW"/>
    <property type="match status" value="1"/>
</dbReference>
<organism evidence="3 4">
    <name type="scientific">Aestuariispira insulae</name>
    <dbReference type="NCBI Taxonomy" id="1461337"/>
    <lineage>
        <taxon>Bacteria</taxon>
        <taxon>Pseudomonadati</taxon>
        <taxon>Pseudomonadota</taxon>
        <taxon>Alphaproteobacteria</taxon>
        <taxon>Rhodospirillales</taxon>
        <taxon>Kiloniellaceae</taxon>
        <taxon>Aestuariispira</taxon>
    </lineage>
</organism>
<dbReference type="GO" id="GO:0006935">
    <property type="term" value="P:chemotaxis"/>
    <property type="evidence" value="ECO:0007669"/>
    <property type="project" value="InterPro"/>
</dbReference>
<dbReference type="Gene3D" id="1.10.490.10">
    <property type="entry name" value="Globins"/>
    <property type="match status" value="1"/>
</dbReference>
<dbReference type="GO" id="GO:0005829">
    <property type="term" value="C:cytosol"/>
    <property type="evidence" value="ECO:0007669"/>
    <property type="project" value="TreeGrafter"/>
</dbReference>
<evidence type="ECO:0000259" key="2">
    <source>
        <dbReference type="PROSITE" id="PS50851"/>
    </source>
</evidence>
<accession>A0A3D9HJQ4</accession>
<dbReference type="Pfam" id="PF01584">
    <property type="entry name" value="CheW"/>
    <property type="match status" value="1"/>
</dbReference>
<dbReference type="InterPro" id="IPR012292">
    <property type="entry name" value="Globin/Proto"/>
</dbReference>
<protein>
    <submittedName>
        <fullName evidence="3">Chemotaxis signal transduction protein</fullName>
    </submittedName>
</protein>
<evidence type="ECO:0000313" key="4">
    <source>
        <dbReference type="Proteomes" id="UP000256845"/>
    </source>
</evidence>
<dbReference type="RefSeq" id="WP_245957067.1">
    <property type="nucleotide sequence ID" value="NZ_QRDW01000005.1"/>
</dbReference>
<name>A0A3D9HJQ4_9PROT</name>
<dbReference type="Gene3D" id="2.40.50.180">
    <property type="entry name" value="CheA-289, Domain 4"/>
    <property type="match status" value="1"/>
</dbReference>
<dbReference type="InterPro" id="IPR036061">
    <property type="entry name" value="CheW-like_dom_sf"/>
</dbReference>
<dbReference type="Gene3D" id="2.30.30.40">
    <property type="entry name" value="SH3 Domains"/>
    <property type="match status" value="1"/>
</dbReference>
<sequence length="364" mass="39965">MSDLALAESQDLTTLDEEQLVTMTVDNQLFGIPILKVQDIVEPDQITPVPQAPGAIAGVLNLRGRIVTVIDLRECLGAPEAEETKQMSVTVEYKGDLYTLLVDSIGDVRSLPRKNFDKPPATLADNLRSLCSGIFQLEHDLLVVLDVERILDEETIMKTPRRTRKRRKIELIEQAKTKVETESVETEEADEQDNCAPEKPKTKPATKNKPASPAPAAKKSAAPAPKKESAAVTEPEPEEEEAAEDSFTPPPSEDLEARALQAVEAYAAKIDSDPILNDLFKDVGDPEMLDLLMALFNAAFEVPGAGKLEPAYMTLINQPGLGDDHFMQAGTAMHSTLTEMKLSPEETDKIMRVIDEVRIKVLDT</sequence>
<reference evidence="3 4" key="1">
    <citation type="submission" date="2018-07" db="EMBL/GenBank/DDBJ databases">
        <title>Genomic Encyclopedia of Type Strains, Phase III (KMG-III): the genomes of soil and plant-associated and newly described type strains.</title>
        <authorList>
            <person name="Whitman W."/>
        </authorList>
    </citation>
    <scope>NUCLEOTIDE SEQUENCE [LARGE SCALE GENOMIC DNA]</scope>
    <source>
        <strain evidence="3 4">CECT 8488</strain>
    </source>
</reference>
<keyword evidence="4" id="KW-1185">Reference proteome</keyword>
<feature type="compositionally biased region" description="Acidic residues" evidence="1">
    <location>
        <begin position="235"/>
        <end position="244"/>
    </location>
</feature>
<feature type="compositionally biased region" description="Low complexity" evidence="1">
    <location>
        <begin position="203"/>
        <end position="224"/>
    </location>
</feature>
<dbReference type="GO" id="GO:0019825">
    <property type="term" value="F:oxygen binding"/>
    <property type="evidence" value="ECO:0007669"/>
    <property type="project" value="InterPro"/>
</dbReference>
<dbReference type="SUPFAM" id="SSF50341">
    <property type="entry name" value="CheW-like"/>
    <property type="match status" value="1"/>
</dbReference>
<dbReference type="InterPro" id="IPR009050">
    <property type="entry name" value="Globin-like_sf"/>
</dbReference>
<evidence type="ECO:0000256" key="1">
    <source>
        <dbReference type="SAM" id="MobiDB-lite"/>
    </source>
</evidence>
<dbReference type="GO" id="GO:0007165">
    <property type="term" value="P:signal transduction"/>
    <property type="evidence" value="ECO:0007669"/>
    <property type="project" value="InterPro"/>
</dbReference>
<comment type="caution">
    <text evidence="3">The sequence shown here is derived from an EMBL/GenBank/DDBJ whole genome shotgun (WGS) entry which is preliminary data.</text>
</comment>
<dbReference type="SUPFAM" id="SSF46458">
    <property type="entry name" value="Globin-like"/>
    <property type="match status" value="1"/>
</dbReference>
<dbReference type="Proteomes" id="UP000256845">
    <property type="component" value="Unassembled WGS sequence"/>
</dbReference>
<feature type="domain" description="CheW-like" evidence="2">
    <location>
        <begin position="17"/>
        <end position="156"/>
    </location>
</feature>
<dbReference type="CDD" id="cd00732">
    <property type="entry name" value="CheW"/>
    <property type="match status" value="1"/>
</dbReference>